<name>A0ABN3NRD7_9ACTN</name>
<keyword evidence="3" id="KW-1185">Reference proteome</keyword>
<organism evidence="2 3">
    <name type="scientific">Pilimelia columellifera subsp. columellifera</name>
    <dbReference type="NCBI Taxonomy" id="706583"/>
    <lineage>
        <taxon>Bacteria</taxon>
        <taxon>Bacillati</taxon>
        <taxon>Actinomycetota</taxon>
        <taxon>Actinomycetes</taxon>
        <taxon>Micromonosporales</taxon>
        <taxon>Micromonosporaceae</taxon>
        <taxon>Pilimelia</taxon>
    </lineage>
</organism>
<gene>
    <name evidence="2" type="ORF">GCM10010201_34630</name>
</gene>
<feature type="transmembrane region" description="Helical" evidence="1">
    <location>
        <begin position="113"/>
        <end position="135"/>
    </location>
</feature>
<protein>
    <submittedName>
        <fullName evidence="2">Uncharacterized protein</fullName>
    </submittedName>
</protein>
<comment type="caution">
    <text evidence="2">The sequence shown here is derived from an EMBL/GenBank/DDBJ whole genome shotgun (WGS) entry which is preliminary data.</text>
</comment>
<evidence type="ECO:0000256" key="1">
    <source>
        <dbReference type="SAM" id="Phobius"/>
    </source>
</evidence>
<feature type="transmembrane region" description="Helical" evidence="1">
    <location>
        <begin position="36"/>
        <end position="57"/>
    </location>
</feature>
<proteinExistence type="predicted"/>
<dbReference type="EMBL" id="BAAARY010000032">
    <property type="protein sequence ID" value="GAA2532252.1"/>
    <property type="molecule type" value="Genomic_DNA"/>
</dbReference>
<keyword evidence="1" id="KW-1133">Transmembrane helix</keyword>
<keyword evidence="1" id="KW-0472">Membrane</keyword>
<evidence type="ECO:0000313" key="2">
    <source>
        <dbReference type="EMBL" id="GAA2532252.1"/>
    </source>
</evidence>
<feature type="transmembrane region" description="Helical" evidence="1">
    <location>
        <begin position="170"/>
        <end position="191"/>
    </location>
</feature>
<evidence type="ECO:0000313" key="3">
    <source>
        <dbReference type="Proteomes" id="UP001499978"/>
    </source>
</evidence>
<reference evidence="2 3" key="1">
    <citation type="journal article" date="2019" name="Int. J. Syst. Evol. Microbiol.">
        <title>The Global Catalogue of Microorganisms (GCM) 10K type strain sequencing project: providing services to taxonomists for standard genome sequencing and annotation.</title>
        <authorList>
            <consortium name="The Broad Institute Genomics Platform"/>
            <consortium name="The Broad Institute Genome Sequencing Center for Infectious Disease"/>
            <person name="Wu L."/>
            <person name="Ma J."/>
        </authorList>
    </citation>
    <scope>NUCLEOTIDE SEQUENCE [LARGE SCALE GENOMIC DNA]</scope>
    <source>
        <strain evidence="2 3">JCM 3367</strain>
    </source>
</reference>
<feature type="transmembrane region" description="Helical" evidence="1">
    <location>
        <begin position="147"/>
        <end position="164"/>
    </location>
</feature>
<dbReference type="RefSeq" id="WP_344174418.1">
    <property type="nucleotide sequence ID" value="NZ_BAAARY010000032.1"/>
</dbReference>
<dbReference type="Proteomes" id="UP001499978">
    <property type="component" value="Unassembled WGS sequence"/>
</dbReference>
<accession>A0ABN3NRD7</accession>
<keyword evidence="1" id="KW-0812">Transmembrane</keyword>
<sequence length="211" mass="22170">MFSHPYNNQPTNDDWRTIATDITTEIWHAARDRGRAATAALITSATAAVVFAGWLIFALVNTVAGWLGAAGQATDAGAGHATDLLDHLGQFVAGPLLHTITDPVHSYLHTHTAGLPITGGQAFTLWLVLTAITWTRGSLTNALSARIGWAITGTLTTAAVYAGTTGPGQVTAAAITAAVWALLSVTVYTTWPATWPSIRIHTTNSTVDVDE</sequence>